<dbReference type="AlphaFoldDB" id="A0A812XRT5"/>
<dbReference type="Proteomes" id="UP000649617">
    <property type="component" value="Unassembled WGS sequence"/>
</dbReference>
<dbReference type="EMBL" id="CAJNIZ010046528">
    <property type="protein sequence ID" value="CAE7750613.1"/>
    <property type="molecule type" value="Genomic_DNA"/>
</dbReference>
<sequence>MSDTLMDVDAVSEVCEMQGETFAAECRAELEKQLKEWGTPQRYLEHRLGCPSAGGLGKWTQNVRDFLQWLWDTFPEKDSALYCYTEQLPATKHADLSTTLPLAVHVSTLAFEQAASVKPAPGRDLTLQLVDHYLADGFITSGEVLLVSQPDALLCDPLPGPWGGELKAFSVGYVKGQARAVSLLALLSIMHEMKVSVDVLLKEAPKFHETVSLIWVQRIQEGSRSDEALLNMKLSLRGTLRKACNVVQICEMIRRLRVEGETYSKFVQRWNSSCARTHQLAGRKSQSLKLLFEHASEDILDLILLHVNTLGWDHCVYSEDSLASKRIYVGYQFPSKSRRWQHRLKVTELSMITMAHRAQYMQETAADYARRKLDVQHLEALAEKAAALTAMINEFRAFHPVPEDVLREKILKEWACRSNRIDVELNAALLDKADSFEVAANMPCFKALLDQHLTTAPVSSASEANLLDALKQDEFDHLIKKLQYDTQVFQIWQAKCRTISDAREHARQEHVLATHVANKTAVENFVGACVKFLAWEEKGCDQLLPEILDFRRDVLRKLRTGDVNAATPTFCILNWTTPCCFRDHRQNEHVNLLAWAFHDSPQSSGIVFGPVYSWNKGKIFLEETAAMNMLSRQGVNLDHSFSLLFEDRCDQRDGRPLNYPGRYLFPGFVPDLAKNMFFHGDLRKCGRADAVKQLPAKDLKEMDDLREDAVPTSCDARPVSGPAKYGQFGVPAAEEVLCKSLKGVSLDNVAAVFIIDVAPKVGDFCQAFLQARPKLSHTCPVVYVAISEKQSESDWLQAALLEDLVVRVKAGTFSVPGAKANAEIPADLLQPFPALPNMNLLVTKGDDEKKALQIPAPLVKKWAGDAEFGSRFQTWLDEFLKTYEVAEEAASGEQGTPEPALKRQRTTPAVEDKVLDASFLVDNDKVEGALLFDVKLSPKDALNFQLRAAHRAFLVNQLNHEFTLKSGAPVIGFGRGSFKLVKANETMDEKAVPFIIKNVDTLVCVSGTVMTICDALQQQRKTKPDASVCYHTVKVPEDNPNSFVFSATHCVAYIPSGGANKPKKENANAGEEDNGSEGGAVTASNVAAREALKIWEASPALKLVWWVRWTVKGLSPVKPMLHIGLGEKLVLPVGKSYKVTAE</sequence>
<accession>A0A812XRT5</accession>
<name>A0A812XRT5_SYMPI</name>
<evidence type="ECO:0000313" key="3">
    <source>
        <dbReference type="Proteomes" id="UP000649617"/>
    </source>
</evidence>
<reference evidence="2" key="1">
    <citation type="submission" date="2021-02" db="EMBL/GenBank/DDBJ databases">
        <authorList>
            <person name="Dougan E. K."/>
            <person name="Rhodes N."/>
            <person name="Thang M."/>
            <person name="Chan C."/>
        </authorList>
    </citation>
    <scope>NUCLEOTIDE SEQUENCE</scope>
</reference>
<protein>
    <submittedName>
        <fullName evidence="2">Uncharacterized protein</fullName>
    </submittedName>
</protein>
<organism evidence="2 3">
    <name type="scientific">Symbiodinium pilosum</name>
    <name type="common">Dinoflagellate</name>
    <dbReference type="NCBI Taxonomy" id="2952"/>
    <lineage>
        <taxon>Eukaryota</taxon>
        <taxon>Sar</taxon>
        <taxon>Alveolata</taxon>
        <taxon>Dinophyceae</taxon>
        <taxon>Suessiales</taxon>
        <taxon>Symbiodiniaceae</taxon>
        <taxon>Symbiodinium</taxon>
    </lineage>
</organism>
<proteinExistence type="predicted"/>
<keyword evidence="3" id="KW-1185">Reference proteome</keyword>
<comment type="caution">
    <text evidence="2">The sequence shown here is derived from an EMBL/GenBank/DDBJ whole genome shotgun (WGS) entry which is preliminary data.</text>
</comment>
<gene>
    <name evidence="2" type="ORF">SPIL2461_LOCUS21730</name>
</gene>
<feature type="region of interest" description="Disordered" evidence="1">
    <location>
        <begin position="1060"/>
        <end position="1080"/>
    </location>
</feature>
<evidence type="ECO:0000313" key="2">
    <source>
        <dbReference type="EMBL" id="CAE7750613.1"/>
    </source>
</evidence>
<dbReference type="OrthoDB" id="437377at2759"/>
<evidence type="ECO:0000256" key="1">
    <source>
        <dbReference type="SAM" id="MobiDB-lite"/>
    </source>
</evidence>
<feature type="region of interest" description="Disordered" evidence="1">
    <location>
        <begin position="888"/>
        <end position="907"/>
    </location>
</feature>